<evidence type="ECO:0000256" key="3">
    <source>
        <dbReference type="ARBA" id="ARBA00023015"/>
    </source>
</evidence>
<sequence>MRFDLIDLRLFVNIVQSGSITRGAEASHMALASASERVSGMESLLGTPLLRRERRGVAPTAAGRALLHHARSVTLQIERMRGDLRAFSAGVRGEVRMLSNTAGLVDLVPAALRRFLTAHPNVDVDLEERTSMEIVQAVAEGQAEFGVIAGTADPGALDIRTLIVDRLAVLAARAHPLAARQAVGFAELLDERFVGLGAGALHDHLQQHAAQLGRRIAYRVRLSSFEAVARLVEAGVGLAILPMSAIDRHPADGVTAIALTDAWSQRQLLVCATDFGELTTHARLLVEELQRQAGKLDDHLGPSPVTAGPQSP</sequence>
<dbReference type="InterPro" id="IPR036388">
    <property type="entry name" value="WH-like_DNA-bd_sf"/>
</dbReference>
<comment type="similarity">
    <text evidence="2">Belongs to the LysR transcriptional regulatory family.</text>
</comment>
<feature type="domain" description="HTH lysR-type" evidence="6">
    <location>
        <begin position="3"/>
        <end position="60"/>
    </location>
</feature>
<reference evidence="8" key="1">
    <citation type="submission" date="2016-10" db="EMBL/GenBank/DDBJ databases">
        <authorList>
            <person name="Varghese N."/>
            <person name="Submissions S."/>
        </authorList>
    </citation>
    <scope>NUCLEOTIDE SEQUENCE [LARGE SCALE GENOMIC DNA]</scope>
    <source>
        <strain evidence="8">DSM 123</strain>
    </source>
</reference>
<comment type="function">
    <text evidence="1">NodD regulates the expression of the nodABCFE genes which encode other nodulation proteins. NodD is also a negative regulator of its own expression. Binds flavonoids as inducers.</text>
</comment>
<dbReference type="PANTHER" id="PTHR30419">
    <property type="entry name" value="HTH-TYPE TRANSCRIPTIONAL REGULATOR YBHD"/>
    <property type="match status" value="1"/>
</dbReference>
<evidence type="ECO:0000256" key="5">
    <source>
        <dbReference type="ARBA" id="ARBA00023163"/>
    </source>
</evidence>
<dbReference type="InterPro" id="IPR050950">
    <property type="entry name" value="HTH-type_LysR_regulators"/>
</dbReference>
<evidence type="ECO:0000256" key="1">
    <source>
        <dbReference type="ARBA" id="ARBA00003502"/>
    </source>
</evidence>
<evidence type="ECO:0000313" key="7">
    <source>
        <dbReference type="EMBL" id="SEP35980.1"/>
    </source>
</evidence>
<dbReference type="PANTHER" id="PTHR30419:SF2">
    <property type="entry name" value="LYSR FAMILY TRANSCRIPTIONAL REGULATOR"/>
    <property type="match status" value="1"/>
</dbReference>
<evidence type="ECO:0000256" key="2">
    <source>
        <dbReference type="ARBA" id="ARBA00009437"/>
    </source>
</evidence>
<dbReference type="AlphaFoldDB" id="A0A1H8X7R7"/>
<dbReference type="CDD" id="cd08421">
    <property type="entry name" value="PBP2_LTTR_like_1"/>
    <property type="match status" value="1"/>
</dbReference>
<dbReference type="OrthoDB" id="9785974at2"/>
<dbReference type="InterPro" id="IPR036390">
    <property type="entry name" value="WH_DNA-bd_sf"/>
</dbReference>
<dbReference type="GO" id="GO:0003700">
    <property type="term" value="F:DNA-binding transcription factor activity"/>
    <property type="evidence" value="ECO:0007669"/>
    <property type="project" value="InterPro"/>
</dbReference>
<dbReference type="InterPro" id="IPR000847">
    <property type="entry name" value="LysR_HTH_N"/>
</dbReference>
<dbReference type="SUPFAM" id="SSF53850">
    <property type="entry name" value="Periplasmic binding protein-like II"/>
    <property type="match status" value="1"/>
</dbReference>
<dbReference type="EMBL" id="FODT01000017">
    <property type="protein sequence ID" value="SEP35980.1"/>
    <property type="molecule type" value="Genomic_DNA"/>
</dbReference>
<keyword evidence="4 7" id="KW-0238">DNA-binding</keyword>
<keyword evidence="5" id="KW-0804">Transcription</keyword>
<dbReference type="Gene3D" id="3.40.190.290">
    <property type="match status" value="1"/>
</dbReference>
<dbReference type="RefSeq" id="WP_092686261.1">
    <property type="nucleotide sequence ID" value="NZ_FODT01000017.1"/>
</dbReference>
<evidence type="ECO:0000259" key="6">
    <source>
        <dbReference type="PROSITE" id="PS50931"/>
    </source>
</evidence>
<dbReference type="Proteomes" id="UP000199615">
    <property type="component" value="Unassembled WGS sequence"/>
</dbReference>
<accession>A0A1H8X7R7</accession>
<protein>
    <submittedName>
        <fullName evidence="7">DNA-binding transcriptional regulator, LysR family</fullName>
    </submittedName>
</protein>
<evidence type="ECO:0000256" key="4">
    <source>
        <dbReference type="ARBA" id="ARBA00023125"/>
    </source>
</evidence>
<dbReference type="Pfam" id="PF03466">
    <property type="entry name" value="LysR_substrate"/>
    <property type="match status" value="1"/>
</dbReference>
<dbReference type="Pfam" id="PF00126">
    <property type="entry name" value="HTH_1"/>
    <property type="match status" value="1"/>
</dbReference>
<dbReference type="Gene3D" id="1.10.10.10">
    <property type="entry name" value="Winged helix-like DNA-binding domain superfamily/Winged helix DNA-binding domain"/>
    <property type="match status" value="1"/>
</dbReference>
<dbReference type="SUPFAM" id="SSF46785">
    <property type="entry name" value="Winged helix' DNA-binding domain"/>
    <property type="match status" value="1"/>
</dbReference>
<dbReference type="GO" id="GO:0005829">
    <property type="term" value="C:cytosol"/>
    <property type="evidence" value="ECO:0007669"/>
    <property type="project" value="TreeGrafter"/>
</dbReference>
<gene>
    <name evidence="7" type="ORF">SAMN05444123_11744</name>
</gene>
<keyword evidence="8" id="KW-1185">Reference proteome</keyword>
<organism evidence="7 8">
    <name type="scientific">Rhodopseudomonas pseudopalustris</name>
    <dbReference type="NCBI Taxonomy" id="1513892"/>
    <lineage>
        <taxon>Bacteria</taxon>
        <taxon>Pseudomonadati</taxon>
        <taxon>Pseudomonadota</taxon>
        <taxon>Alphaproteobacteria</taxon>
        <taxon>Hyphomicrobiales</taxon>
        <taxon>Nitrobacteraceae</taxon>
        <taxon>Rhodopseudomonas</taxon>
    </lineage>
</organism>
<dbReference type="InterPro" id="IPR005119">
    <property type="entry name" value="LysR_subst-bd"/>
</dbReference>
<dbReference type="PROSITE" id="PS50931">
    <property type="entry name" value="HTH_LYSR"/>
    <property type="match status" value="1"/>
</dbReference>
<name>A0A1H8X7R7_9BRAD</name>
<evidence type="ECO:0000313" key="8">
    <source>
        <dbReference type="Proteomes" id="UP000199615"/>
    </source>
</evidence>
<keyword evidence="3" id="KW-0805">Transcription regulation</keyword>
<proteinExistence type="inferred from homology"/>
<dbReference type="GO" id="GO:0003677">
    <property type="term" value="F:DNA binding"/>
    <property type="evidence" value="ECO:0007669"/>
    <property type="project" value="UniProtKB-KW"/>
</dbReference>